<gene>
    <name evidence="1" type="ORF">L2E82_02903</name>
</gene>
<keyword evidence="2" id="KW-1185">Reference proteome</keyword>
<comment type="caution">
    <text evidence="1">The sequence shown here is derived from an EMBL/GenBank/DDBJ whole genome shotgun (WGS) entry which is preliminary data.</text>
</comment>
<protein>
    <submittedName>
        <fullName evidence="1">Uncharacterized protein</fullName>
    </submittedName>
</protein>
<dbReference type="Proteomes" id="UP001055811">
    <property type="component" value="Linkage Group LG01"/>
</dbReference>
<reference evidence="1 2" key="2">
    <citation type="journal article" date="2022" name="Mol. Ecol. Resour.">
        <title>The genomes of chicory, endive, great burdock and yacon provide insights into Asteraceae paleo-polyploidization history and plant inulin production.</title>
        <authorList>
            <person name="Fan W."/>
            <person name="Wang S."/>
            <person name="Wang H."/>
            <person name="Wang A."/>
            <person name="Jiang F."/>
            <person name="Liu H."/>
            <person name="Zhao H."/>
            <person name="Xu D."/>
            <person name="Zhang Y."/>
        </authorList>
    </citation>
    <scope>NUCLEOTIDE SEQUENCE [LARGE SCALE GENOMIC DNA]</scope>
    <source>
        <strain evidence="2">cv. Punajuju</strain>
        <tissue evidence="1">Leaves</tissue>
    </source>
</reference>
<organism evidence="1 2">
    <name type="scientific">Cichorium intybus</name>
    <name type="common">Chicory</name>
    <dbReference type="NCBI Taxonomy" id="13427"/>
    <lineage>
        <taxon>Eukaryota</taxon>
        <taxon>Viridiplantae</taxon>
        <taxon>Streptophyta</taxon>
        <taxon>Embryophyta</taxon>
        <taxon>Tracheophyta</taxon>
        <taxon>Spermatophyta</taxon>
        <taxon>Magnoliopsida</taxon>
        <taxon>eudicotyledons</taxon>
        <taxon>Gunneridae</taxon>
        <taxon>Pentapetalae</taxon>
        <taxon>asterids</taxon>
        <taxon>campanulids</taxon>
        <taxon>Asterales</taxon>
        <taxon>Asteraceae</taxon>
        <taxon>Cichorioideae</taxon>
        <taxon>Cichorieae</taxon>
        <taxon>Cichoriinae</taxon>
        <taxon>Cichorium</taxon>
    </lineage>
</organism>
<proteinExistence type="predicted"/>
<evidence type="ECO:0000313" key="2">
    <source>
        <dbReference type="Proteomes" id="UP001055811"/>
    </source>
</evidence>
<accession>A0ACB9H415</accession>
<reference evidence="2" key="1">
    <citation type="journal article" date="2022" name="Mol. Ecol. Resour.">
        <title>The genomes of chicory, endive, great burdock and yacon provide insights into Asteraceae palaeo-polyploidization history and plant inulin production.</title>
        <authorList>
            <person name="Fan W."/>
            <person name="Wang S."/>
            <person name="Wang H."/>
            <person name="Wang A."/>
            <person name="Jiang F."/>
            <person name="Liu H."/>
            <person name="Zhao H."/>
            <person name="Xu D."/>
            <person name="Zhang Y."/>
        </authorList>
    </citation>
    <scope>NUCLEOTIDE SEQUENCE [LARGE SCALE GENOMIC DNA]</scope>
    <source>
        <strain evidence="2">cv. Punajuju</strain>
    </source>
</reference>
<sequence>MLNHCCFSGPAKEHLIKALEDIPRCDANEIKKCILEMFLEFHCICLEQPSARSKVLILLRTSGYLTKEYTEQRELNIDYILRETKVKLVDVIPVKVHRS</sequence>
<dbReference type="EMBL" id="CM042009">
    <property type="protein sequence ID" value="KAI3790090.1"/>
    <property type="molecule type" value="Genomic_DNA"/>
</dbReference>
<evidence type="ECO:0000313" key="1">
    <source>
        <dbReference type="EMBL" id="KAI3790090.1"/>
    </source>
</evidence>
<name>A0ACB9H415_CICIN</name>